<name>A0A845BIJ7_9PROT</name>
<gene>
    <name evidence="1" type="ORF">E0493_21365</name>
</gene>
<reference evidence="1 2" key="1">
    <citation type="submission" date="2019-03" db="EMBL/GenBank/DDBJ databases">
        <title>Roseomonas sp. a novel Roseomonas species isolated from Sea whip Gorgonian.</title>
        <authorList>
            <person name="Li F."/>
            <person name="Pan X."/>
            <person name="Huang S."/>
            <person name="Li Z."/>
            <person name="Meng B."/>
        </authorList>
    </citation>
    <scope>NUCLEOTIDE SEQUENCE [LARGE SCALE GENOMIC DNA]</scope>
    <source>
        <strain evidence="1 2">M0104</strain>
    </source>
</reference>
<dbReference type="GO" id="GO:0005975">
    <property type="term" value="P:carbohydrate metabolic process"/>
    <property type="evidence" value="ECO:0007669"/>
    <property type="project" value="InterPro"/>
</dbReference>
<dbReference type="Gene3D" id="1.50.10.20">
    <property type="match status" value="1"/>
</dbReference>
<dbReference type="InterPro" id="IPR008928">
    <property type="entry name" value="6-hairpin_glycosidase_sf"/>
</dbReference>
<organism evidence="1 2">
    <name type="scientific">Teichococcus coralli</name>
    <dbReference type="NCBI Taxonomy" id="2545983"/>
    <lineage>
        <taxon>Bacteria</taxon>
        <taxon>Pseudomonadati</taxon>
        <taxon>Pseudomonadota</taxon>
        <taxon>Alphaproteobacteria</taxon>
        <taxon>Acetobacterales</taxon>
        <taxon>Roseomonadaceae</taxon>
        <taxon>Roseomonas</taxon>
    </lineage>
</organism>
<proteinExistence type="predicted"/>
<dbReference type="Proteomes" id="UP000460715">
    <property type="component" value="Unassembled WGS sequence"/>
</dbReference>
<protein>
    <submittedName>
        <fullName evidence="1">Uncharacterized protein</fullName>
    </submittedName>
</protein>
<comment type="caution">
    <text evidence="1">The sequence shown here is derived from an EMBL/GenBank/DDBJ whole genome shotgun (WGS) entry which is preliminary data.</text>
</comment>
<dbReference type="OrthoDB" id="7242524at2"/>
<dbReference type="AlphaFoldDB" id="A0A845BIJ7"/>
<evidence type="ECO:0000313" key="2">
    <source>
        <dbReference type="Proteomes" id="UP000460715"/>
    </source>
</evidence>
<dbReference type="SUPFAM" id="SSF48208">
    <property type="entry name" value="Six-hairpin glycosidases"/>
    <property type="match status" value="1"/>
</dbReference>
<accession>A0A845BIJ7</accession>
<evidence type="ECO:0000313" key="1">
    <source>
        <dbReference type="EMBL" id="MXP65900.1"/>
    </source>
</evidence>
<dbReference type="EMBL" id="SNVJ01000030">
    <property type="protein sequence ID" value="MXP65900.1"/>
    <property type="molecule type" value="Genomic_DNA"/>
</dbReference>
<dbReference type="RefSeq" id="WP_160939306.1">
    <property type="nucleotide sequence ID" value="NZ_SNVJ01000030.1"/>
</dbReference>
<keyword evidence="2" id="KW-1185">Reference proteome</keyword>
<sequence length="652" mass="70797">MVELLREDDRDRMVAYLERYLLRSVPMDGLAIAALCETHAPFPTAEWCWTADVAAAVEMLSLPVLRARWGGLADGLTDFLLAMGTGPLLLRRVTGPACVVENDDPRAFAITTATHEYRGDLSRGVLRQAVRGGPARREVHHTGHLVEFRLGRRRHCLDVEDSIVDCGLEQHPEGVLLFHESLLKVSSGLLRKTEQVVGRLRYEYWIDLQDPRLLMSVVLRAEPGLTLEDVRLTTAVDEFSGEENRPVLRAGLVRERRPRFVPFSGSAVTTLHEGPVELVSLIEEAPPGAANGLHLRPLSPEALLSVKAQTRSGRLHWLLSRYACPSLAGGAEFRVHEARLLTAGSLIAALPSYAGVLHDPSALSGRDAGLTADHGTALNAVATQVLLASTGAYALPPERLNMLRDWYDRHLDGLFTAMAEGDTLLPGRTYLRSLAFTLLSLEAMHRATGEPRYEAALAHGLDLLLSLRRPDETGGAFADLGQSAYLDCHAAAMLALARLALRRQDPRLAPALRQAMGAIRVGTIKVPLESGVHSLDTPFVRSRRADGRWEDDGGFWSFKLGLLMRALAALRVAHQAGAVPLEGGELMRLQTLQDISLRQLRARLRPFGETLEALTSPLAGEGNAATQPAVLLGLMEADAAIAGLDSAASAVS</sequence>